<keyword evidence="2" id="KW-1185">Reference proteome</keyword>
<dbReference type="AlphaFoldDB" id="A0A923SLE6"/>
<dbReference type="Proteomes" id="UP000644115">
    <property type="component" value="Unassembled WGS sequence"/>
</dbReference>
<evidence type="ECO:0000313" key="2">
    <source>
        <dbReference type="Proteomes" id="UP000644115"/>
    </source>
</evidence>
<organism evidence="1 2">
    <name type="scientific">Lentihominibacter faecis</name>
    <dbReference type="NCBI Taxonomy" id="2764712"/>
    <lineage>
        <taxon>Bacteria</taxon>
        <taxon>Bacillati</taxon>
        <taxon>Bacillota</taxon>
        <taxon>Clostridia</taxon>
        <taxon>Peptostreptococcales</taxon>
        <taxon>Anaerovoracaceae</taxon>
        <taxon>Lentihominibacter</taxon>
    </lineage>
</organism>
<comment type="caution">
    <text evidence="1">The sequence shown here is derived from an EMBL/GenBank/DDBJ whole genome shotgun (WGS) entry which is preliminary data.</text>
</comment>
<proteinExistence type="predicted"/>
<accession>A0A923SLE6</accession>
<protein>
    <submittedName>
        <fullName evidence="1">Uncharacterized protein</fullName>
    </submittedName>
</protein>
<dbReference type="RefSeq" id="WP_249286501.1">
    <property type="nucleotide sequence ID" value="NZ_JACRWC010000045.1"/>
</dbReference>
<dbReference type="EMBL" id="JACRWC010000045">
    <property type="protein sequence ID" value="MBC5999017.1"/>
    <property type="molecule type" value="Genomic_DNA"/>
</dbReference>
<evidence type="ECO:0000313" key="1">
    <source>
        <dbReference type="EMBL" id="MBC5999017.1"/>
    </source>
</evidence>
<sequence length="76" mass="8267">MSRIMMAILSAVIAVTMLWIGIGIGAASDDDAPAEYADGDTYWVEIYEDTGDVVIHTRQEFVTDVGDDILVKGETE</sequence>
<reference evidence="1" key="1">
    <citation type="submission" date="2020-08" db="EMBL/GenBank/DDBJ databases">
        <authorList>
            <person name="Liu C."/>
            <person name="Sun Q."/>
        </authorList>
    </citation>
    <scope>NUCLEOTIDE SEQUENCE</scope>
    <source>
        <strain evidence="1">BX16</strain>
    </source>
</reference>
<name>A0A923SLE6_9FIRM</name>
<gene>
    <name evidence="1" type="ORF">H8876_03255</name>
</gene>